<dbReference type="STRING" id="1429043.X474_03820"/>
<accession>A0A0D2JIB9</accession>
<organism evidence="1 2">
    <name type="scientific">Dethiosulfatarculus sandiegensis</name>
    <dbReference type="NCBI Taxonomy" id="1429043"/>
    <lineage>
        <taxon>Bacteria</taxon>
        <taxon>Pseudomonadati</taxon>
        <taxon>Thermodesulfobacteriota</taxon>
        <taxon>Desulfarculia</taxon>
        <taxon>Desulfarculales</taxon>
        <taxon>Desulfarculaceae</taxon>
        <taxon>Dethiosulfatarculus</taxon>
    </lineage>
</organism>
<name>A0A0D2JIB9_9BACT</name>
<evidence type="ECO:0000313" key="2">
    <source>
        <dbReference type="Proteomes" id="UP000032233"/>
    </source>
</evidence>
<protein>
    <submittedName>
        <fullName evidence="1">Uncharacterized protein</fullName>
    </submittedName>
</protein>
<dbReference type="InterPro" id="IPR054792">
    <property type="entry name" value="TsoX"/>
</dbReference>
<dbReference type="OrthoDB" id="5422773at2"/>
<comment type="caution">
    <text evidence="1">The sequence shown here is derived from an EMBL/GenBank/DDBJ whole genome shotgun (WGS) entry which is preliminary data.</text>
</comment>
<gene>
    <name evidence="1" type="ORF">X474_03820</name>
</gene>
<sequence length="66" mass="7592">MAIGVAQNMEKLFKNLIKTSIYTNESKEAENYIIKGHTSVFLNGKMVPLKVAISDERMTEYLRQRV</sequence>
<evidence type="ECO:0000313" key="1">
    <source>
        <dbReference type="EMBL" id="KIX15431.1"/>
    </source>
</evidence>
<dbReference type="Proteomes" id="UP000032233">
    <property type="component" value="Unassembled WGS sequence"/>
</dbReference>
<dbReference type="NCBIfam" id="NF045809">
    <property type="entry name" value="seleno_TsoX"/>
    <property type="match status" value="1"/>
</dbReference>
<keyword evidence="2" id="KW-1185">Reference proteome</keyword>
<dbReference type="EMBL" id="AZAC01000003">
    <property type="protein sequence ID" value="KIX15431.1"/>
    <property type="molecule type" value="Genomic_DNA"/>
</dbReference>
<dbReference type="AlphaFoldDB" id="A0A0D2JIB9"/>
<reference evidence="1 2" key="1">
    <citation type="submission" date="2013-11" db="EMBL/GenBank/DDBJ databases">
        <title>Metagenomic analysis of a methanogenic consortium involved in long chain n-alkane degradation.</title>
        <authorList>
            <person name="Davidova I.A."/>
            <person name="Callaghan A.V."/>
            <person name="Wawrik B."/>
            <person name="Pruitt S."/>
            <person name="Marks C."/>
            <person name="Duncan K.E."/>
            <person name="Suflita J.M."/>
        </authorList>
    </citation>
    <scope>NUCLEOTIDE SEQUENCE [LARGE SCALE GENOMIC DNA]</scope>
    <source>
        <strain evidence="1 2">SPR</strain>
    </source>
</reference>
<dbReference type="Pfam" id="PF26315">
    <property type="entry name" value="TsoX"/>
    <property type="match status" value="1"/>
</dbReference>
<dbReference type="InParanoid" id="A0A0D2JIB9"/>
<proteinExistence type="predicted"/>